<evidence type="ECO:0000313" key="3">
    <source>
        <dbReference type="EMBL" id="MFD1418921.1"/>
    </source>
</evidence>
<evidence type="ECO:0000259" key="2">
    <source>
        <dbReference type="SMART" id="SM00014"/>
    </source>
</evidence>
<dbReference type="InterPro" id="IPR036938">
    <property type="entry name" value="PAP2/HPO_sf"/>
</dbReference>
<gene>
    <name evidence="3" type="ORF">ACFQ42_09205</name>
</gene>
<dbReference type="RefSeq" id="WP_125676346.1">
    <property type="nucleotide sequence ID" value="NZ_JBHTOI010000047.1"/>
</dbReference>
<feature type="transmembrane region" description="Helical" evidence="1">
    <location>
        <begin position="154"/>
        <end position="180"/>
    </location>
</feature>
<dbReference type="Pfam" id="PF01569">
    <property type="entry name" value="PAP2"/>
    <property type="match status" value="1"/>
</dbReference>
<comment type="caution">
    <text evidence="3">The sequence shown here is derived from an EMBL/GenBank/DDBJ whole genome shotgun (WGS) entry which is preliminary data.</text>
</comment>
<feature type="transmembrane region" description="Helical" evidence="1">
    <location>
        <begin position="103"/>
        <end position="121"/>
    </location>
</feature>
<dbReference type="CDD" id="cd03385">
    <property type="entry name" value="PAP2_BcrC_like"/>
    <property type="match status" value="1"/>
</dbReference>
<dbReference type="InterPro" id="IPR033879">
    <property type="entry name" value="UPP_Pase"/>
</dbReference>
<dbReference type="PANTHER" id="PTHR14969">
    <property type="entry name" value="SPHINGOSINE-1-PHOSPHATE PHOSPHOHYDROLASE"/>
    <property type="match status" value="1"/>
</dbReference>
<keyword evidence="1" id="KW-0472">Membrane</keyword>
<sequence>MNSMDIFIFRSINNLADIKILDPIGVFLARYSVYFLAVFLIFKWIQKRNDDKYRVGLLISVLTAFSSELVGKLIAGKLYYHTQPFTVLNDVHKLIPKNVGNSYPSDHTIIVFSFMIILFLITKSFSRYNYLVFAVLVGLSRIFVGVHYPSDVLAGMMIATIIGSIWYQLLINAHIMYSLVKKYNRIENKIVDRLEFE</sequence>
<keyword evidence="1" id="KW-1133">Transmembrane helix</keyword>
<dbReference type="EMBL" id="JBHTOI010000047">
    <property type="protein sequence ID" value="MFD1418921.1"/>
    <property type="molecule type" value="Genomic_DNA"/>
</dbReference>
<feature type="domain" description="Phosphatidic acid phosphatase type 2/haloperoxidase" evidence="2">
    <location>
        <begin position="57"/>
        <end position="167"/>
    </location>
</feature>
<reference evidence="4" key="1">
    <citation type="journal article" date="2019" name="Int. J. Syst. Evol. Microbiol.">
        <title>The Global Catalogue of Microorganisms (GCM) 10K type strain sequencing project: providing services to taxonomists for standard genome sequencing and annotation.</title>
        <authorList>
            <consortium name="The Broad Institute Genomics Platform"/>
            <consortium name="The Broad Institute Genome Sequencing Center for Infectious Disease"/>
            <person name="Wu L."/>
            <person name="Ma J."/>
        </authorList>
    </citation>
    <scope>NUCLEOTIDE SEQUENCE [LARGE SCALE GENOMIC DNA]</scope>
    <source>
        <strain evidence="4">CCM 8936</strain>
    </source>
</reference>
<evidence type="ECO:0000313" key="4">
    <source>
        <dbReference type="Proteomes" id="UP001597251"/>
    </source>
</evidence>
<keyword evidence="4" id="KW-1185">Reference proteome</keyword>
<dbReference type="Gene3D" id="1.20.144.10">
    <property type="entry name" value="Phosphatidic acid phosphatase type 2/haloperoxidase"/>
    <property type="match status" value="1"/>
</dbReference>
<feature type="transmembrane region" description="Helical" evidence="1">
    <location>
        <begin position="128"/>
        <end position="148"/>
    </location>
</feature>
<organism evidence="3 4">
    <name type="scientific">Companilactobacillus keshanensis</name>
    <dbReference type="NCBI Taxonomy" id="2486003"/>
    <lineage>
        <taxon>Bacteria</taxon>
        <taxon>Bacillati</taxon>
        <taxon>Bacillota</taxon>
        <taxon>Bacilli</taxon>
        <taxon>Lactobacillales</taxon>
        <taxon>Lactobacillaceae</taxon>
        <taxon>Companilactobacillus</taxon>
    </lineage>
</organism>
<dbReference type="InterPro" id="IPR000326">
    <property type="entry name" value="PAP2/HPO"/>
</dbReference>
<name>A0ABW4BVF1_9LACO</name>
<evidence type="ECO:0000256" key="1">
    <source>
        <dbReference type="SAM" id="Phobius"/>
    </source>
</evidence>
<proteinExistence type="predicted"/>
<dbReference type="Proteomes" id="UP001597251">
    <property type="component" value="Unassembled WGS sequence"/>
</dbReference>
<feature type="transmembrane region" description="Helical" evidence="1">
    <location>
        <begin position="20"/>
        <end position="42"/>
    </location>
</feature>
<keyword evidence="1" id="KW-0812">Transmembrane</keyword>
<feature type="transmembrane region" description="Helical" evidence="1">
    <location>
        <begin position="54"/>
        <end position="75"/>
    </location>
</feature>
<dbReference type="SMART" id="SM00014">
    <property type="entry name" value="acidPPc"/>
    <property type="match status" value="1"/>
</dbReference>
<dbReference type="PANTHER" id="PTHR14969:SF13">
    <property type="entry name" value="AT30094P"/>
    <property type="match status" value="1"/>
</dbReference>
<dbReference type="SUPFAM" id="SSF48317">
    <property type="entry name" value="Acid phosphatase/Vanadium-dependent haloperoxidase"/>
    <property type="match status" value="1"/>
</dbReference>
<protein>
    <submittedName>
        <fullName evidence="3">Undecaprenyl-diphosphatase</fullName>
    </submittedName>
</protein>
<accession>A0ABW4BVF1</accession>